<feature type="compositionally biased region" description="Polar residues" evidence="1">
    <location>
        <begin position="201"/>
        <end position="216"/>
    </location>
</feature>
<dbReference type="AlphaFoldDB" id="A0A1I0QZ50"/>
<dbReference type="STRING" id="1202768.SAMN05216285_4202"/>
<proteinExistence type="predicted"/>
<protein>
    <submittedName>
        <fullName evidence="2">Uncharacterized protein</fullName>
    </submittedName>
</protein>
<dbReference type="Proteomes" id="UP000183275">
    <property type="component" value="Unassembled WGS sequence"/>
</dbReference>
<gene>
    <name evidence="2" type="ORF">SAMN05216285_4202</name>
</gene>
<keyword evidence="3" id="KW-1185">Reference proteome</keyword>
<dbReference type="RefSeq" id="WP_049991443.1">
    <property type="nucleotide sequence ID" value="NZ_FOIS01000007.1"/>
</dbReference>
<feature type="region of interest" description="Disordered" evidence="1">
    <location>
        <begin position="37"/>
        <end position="61"/>
    </location>
</feature>
<sequence length="350" mass="39155">MAERQASDQLENETKRRAESYLGTVVRDQRTRYQVVDIESPTDDPMLKDEPTIVGETPDGHRKSWGLSIFEDLEVVTTELEAPDRPAPVVEMSVQEGLITESIHYQSNAVVECECCGELVREPDATPHMGEPTDAHDHSSWRCDSCSSFSDEEAEGLDVDEDDLESCPFARWSDRLQAWTIGSDYRIDDGLWQPDEVESATVETPSGTGTCDCSSPSWDELEEESTESSAENDGSEPVLVTDGGVDKSEDEGNRLHLYLVTSHPKEEYVGLVESREQPYAVAEKNVERRVDKRNVETNEGFVMKVVGLGYHDFESSDPDPDHFSRVTKRKLAEIDDEYLEQAGVDVEVPA</sequence>
<reference evidence="3" key="1">
    <citation type="submission" date="2016-10" db="EMBL/GenBank/DDBJ databases">
        <authorList>
            <person name="Varghese N."/>
        </authorList>
    </citation>
    <scope>NUCLEOTIDE SEQUENCE [LARGE SCALE GENOMIC DNA]</scope>
    <source>
        <strain evidence="3">CGMCC 1.12284</strain>
    </source>
</reference>
<evidence type="ECO:0000313" key="3">
    <source>
        <dbReference type="Proteomes" id="UP000183275"/>
    </source>
</evidence>
<dbReference type="OrthoDB" id="351057at2157"/>
<name>A0A1I0QZ50_9EURY</name>
<accession>A0A1I0QZ50</accession>
<evidence type="ECO:0000256" key="1">
    <source>
        <dbReference type="SAM" id="MobiDB-lite"/>
    </source>
</evidence>
<organism evidence="2 3">
    <name type="scientific">Natrinema salifodinae</name>
    <dbReference type="NCBI Taxonomy" id="1202768"/>
    <lineage>
        <taxon>Archaea</taxon>
        <taxon>Methanobacteriati</taxon>
        <taxon>Methanobacteriota</taxon>
        <taxon>Stenosarchaea group</taxon>
        <taxon>Halobacteria</taxon>
        <taxon>Halobacteriales</taxon>
        <taxon>Natrialbaceae</taxon>
        <taxon>Natrinema</taxon>
    </lineage>
</organism>
<evidence type="ECO:0000313" key="2">
    <source>
        <dbReference type="EMBL" id="SEW33093.1"/>
    </source>
</evidence>
<dbReference type="EMBL" id="FOIS01000007">
    <property type="protein sequence ID" value="SEW33093.1"/>
    <property type="molecule type" value="Genomic_DNA"/>
</dbReference>
<feature type="region of interest" description="Disordered" evidence="1">
    <location>
        <begin position="200"/>
        <end position="250"/>
    </location>
</feature>